<reference evidence="7" key="1">
    <citation type="submission" date="2016-01" db="EMBL/GenBank/DDBJ databases">
        <title>Interaction between receptor and adaptor molecule P-TLR and MYD88.</title>
        <authorList>
            <person name="Skanta F."/>
            <person name="Dvorak J."/>
            <person name="Prochazkova P."/>
            <person name="Roubalova R."/>
            <person name="Bilej M."/>
        </authorList>
    </citation>
    <scope>NUCLEOTIDE SEQUENCE</scope>
    <source>
        <tissue evidence="7">Cocoon</tissue>
    </source>
</reference>
<dbReference type="Gene3D" id="3.80.10.10">
    <property type="entry name" value="Ribonuclease Inhibitor"/>
    <property type="match status" value="4"/>
</dbReference>
<dbReference type="SUPFAM" id="SSF52058">
    <property type="entry name" value="L domain-like"/>
    <property type="match status" value="1"/>
</dbReference>
<sequence length="1046" mass="118582">MAELMDWRLLVMFWVFIGCMFGVSTAARNTSYLFTCSCFRDREPGLMAVCHSSTTCEPGTDSQKPSRAALCIGRANATNGSAEDIGQYTREHESDDATELCRNSASVSRTVGYGFETECVTVVYCLNSTTETPNLTAIDVNRFFSNVSANLRLLVLTQNNLYSIEETAFDELPASLKDVDLSRNNIRRLSWKALSKLERLNISYNLLRSIDCGGGEQKHCGVNYSLRILDLCDNLLTQIPILKEPTAAIPNLSVLNVSRNRLDRLTALPGSLVEFRASENELTYLENGIFASHLEHLRVIDLSRNKLSVIMNYTFVDLSAIQTINVSHNIIEAIEPSAFYSSPPRTRSSVKLDEFRDGEDVRDVANPCEGRTWSLLQTIDLSHNQLRNLDDAVFMGSLCGVRQLLLGYNRIGRLSRYILEQLRRLEVLDLQHNELTWLEVGTFTSPSLLRIDLSHNGLRKIISMTFLYLPTVTDIDLSYNEIGYLYRYAFYRICKDWNQRIHISLRGNRLQTDAVWKMLSLLQHQENSTCTIDADLRDNQVTHLMGIEAIRTLKAHINAGDLARFAFWERLVVDVTSNPVECDCQLTDELNAISYITGTFNSSSGRKSFAAWTKLNCSQPPVFQGFSVSEFLAYSICPVQISYASCPNVCDCRFDIRGKGNRYINCSRRHLTAFPDFESIYFNAVDLSYNDLTEVPLDYFRSAGHVVYLDLSHNHLNTLPGETLLQLSSLKHLFLHQNDIRYLPAEISRLPHLKFLSIQGNPLACDCRHATLNPVSTKLRGAVSDFRHVRCADGRYLWRLNLTLDCSLGLPTLSGNGLMSPVHGVLLAVCVLAVASAVAVLILRRVRASASRRSRGTWRKIENQDELIKQDVFISYSDSDEAWVTGTLLEIIWNESSQYSVCLQMQQHQLEDYGSSLHLESDTIRRHIDNSKVTIVVLSRPFLKNVWAVDSYRSTVLEKLESQRHQFIFVYLEQVDVEEQDRDLHGFLPEDKTLKVADPLFAEKLIYHLPPPLKISRNGINTSDPSRGLLVELTDEISPEYHSQKY</sequence>
<keyword evidence="7" id="KW-0675">Receptor</keyword>
<comment type="similarity">
    <text evidence="1">Belongs to the Toll-like receptor family.</text>
</comment>
<name>A0A143Y502_9ANNE</name>
<dbReference type="SMART" id="SM00255">
    <property type="entry name" value="TIR"/>
    <property type="match status" value="1"/>
</dbReference>
<dbReference type="Pfam" id="PF13855">
    <property type="entry name" value="LRR_8"/>
    <property type="match status" value="4"/>
</dbReference>
<gene>
    <name evidence="7" type="primary">pEaTLR</name>
</gene>
<feature type="domain" description="TIR" evidence="6">
    <location>
        <begin position="868"/>
        <end position="1009"/>
    </location>
</feature>
<dbReference type="SUPFAM" id="SSF52200">
    <property type="entry name" value="Toll/Interleukin receptor TIR domain"/>
    <property type="match status" value="1"/>
</dbReference>
<accession>A0A143Y502</accession>
<keyword evidence="4" id="KW-0472">Membrane</keyword>
<keyword evidence="4" id="KW-1133">Transmembrane helix</keyword>
<evidence type="ECO:0000259" key="6">
    <source>
        <dbReference type="PROSITE" id="PS50104"/>
    </source>
</evidence>
<dbReference type="InterPro" id="IPR035897">
    <property type="entry name" value="Toll_tir_struct_dom_sf"/>
</dbReference>
<dbReference type="InterPro" id="IPR001611">
    <property type="entry name" value="Leu-rich_rpt"/>
</dbReference>
<dbReference type="Gene3D" id="3.40.50.10140">
    <property type="entry name" value="Toll/interleukin-1 receptor homology (TIR) domain"/>
    <property type="match status" value="1"/>
</dbReference>
<evidence type="ECO:0000313" key="7">
    <source>
        <dbReference type="EMBL" id="CZQ50134.1"/>
    </source>
</evidence>
<dbReference type="PANTHER" id="PTHR24366:SF96">
    <property type="entry name" value="LEUCINE RICH REPEAT CONTAINING 53"/>
    <property type="match status" value="1"/>
</dbReference>
<organism evidence="7">
    <name type="scientific">Eisenia andrei</name>
    <dbReference type="NCBI Taxonomy" id="168636"/>
    <lineage>
        <taxon>Eukaryota</taxon>
        <taxon>Metazoa</taxon>
        <taxon>Spiralia</taxon>
        <taxon>Lophotrochozoa</taxon>
        <taxon>Annelida</taxon>
        <taxon>Clitellata</taxon>
        <taxon>Oligochaeta</taxon>
        <taxon>Crassiclitellata</taxon>
        <taxon>Lumbricina</taxon>
        <taxon>Lumbricidae</taxon>
        <taxon>Lumbricinae</taxon>
        <taxon>Eisenia</taxon>
    </lineage>
</organism>
<keyword evidence="2" id="KW-0433">Leucine-rich repeat</keyword>
<evidence type="ECO:0000256" key="3">
    <source>
        <dbReference type="ARBA" id="ARBA00022737"/>
    </source>
</evidence>
<keyword evidence="3" id="KW-0677">Repeat</keyword>
<evidence type="ECO:0000256" key="1">
    <source>
        <dbReference type="ARBA" id="ARBA00009634"/>
    </source>
</evidence>
<dbReference type="PRINTS" id="PR00019">
    <property type="entry name" value="LEURICHRPT"/>
</dbReference>
<evidence type="ECO:0000256" key="4">
    <source>
        <dbReference type="SAM" id="Phobius"/>
    </source>
</evidence>
<dbReference type="SUPFAM" id="SSF52047">
    <property type="entry name" value="RNI-like"/>
    <property type="match status" value="1"/>
</dbReference>
<evidence type="ECO:0000256" key="2">
    <source>
        <dbReference type="ARBA" id="ARBA00022614"/>
    </source>
</evidence>
<dbReference type="InterPro" id="IPR003591">
    <property type="entry name" value="Leu-rich_rpt_typical-subtyp"/>
</dbReference>
<dbReference type="InterPro" id="IPR000157">
    <property type="entry name" value="TIR_dom"/>
</dbReference>
<dbReference type="Pfam" id="PF13676">
    <property type="entry name" value="TIR_2"/>
    <property type="match status" value="1"/>
</dbReference>
<feature type="signal peptide" evidence="5">
    <location>
        <begin position="1"/>
        <end position="26"/>
    </location>
</feature>
<dbReference type="SMART" id="SM00369">
    <property type="entry name" value="LRR_TYP"/>
    <property type="match status" value="12"/>
</dbReference>
<proteinExistence type="evidence at transcript level"/>
<dbReference type="PROSITE" id="PS51450">
    <property type="entry name" value="LRR"/>
    <property type="match status" value="4"/>
</dbReference>
<keyword evidence="4" id="KW-0812">Transmembrane</keyword>
<keyword evidence="5" id="KW-0732">Signal</keyword>
<dbReference type="PANTHER" id="PTHR24366">
    <property type="entry name" value="IG(IMMUNOGLOBULIN) AND LRR(LEUCINE RICH REPEAT) DOMAINS"/>
    <property type="match status" value="1"/>
</dbReference>
<dbReference type="AlphaFoldDB" id="A0A143Y502"/>
<dbReference type="PROSITE" id="PS50104">
    <property type="entry name" value="TIR"/>
    <property type="match status" value="1"/>
</dbReference>
<evidence type="ECO:0000256" key="5">
    <source>
        <dbReference type="SAM" id="SignalP"/>
    </source>
</evidence>
<feature type="transmembrane region" description="Helical" evidence="4">
    <location>
        <begin position="822"/>
        <end position="843"/>
    </location>
</feature>
<protein>
    <submittedName>
        <fullName evidence="7">Membrane pattern recognition receptor TLR</fullName>
    </submittedName>
</protein>
<dbReference type="EMBL" id="LT219466">
    <property type="protein sequence ID" value="CZQ50134.1"/>
    <property type="molecule type" value="mRNA"/>
</dbReference>
<dbReference type="GO" id="GO:0007165">
    <property type="term" value="P:signal transduction"/>
    <property type="evidence" value="ECO:0007669"/>
    <property type="project" value="InterPro"/>
</dbReference>
<feature type="chain" id="PRO_5007514680" evidence="5">
    <location>
        <begin position="27"/>
        <end position="1046"/>
    </location>
</feature>
<dbReference type="InterPro" id="IPR032675">
    <property type="entry name" value="LRR_dom_sf"/>
</dbReference>